<dbReference type="EC" id="6.1.1.20" evidence="7"/>
<dbReference type="GO" id="GO:0004826">
    <property type="term" value="F:phenylalanine-tRNA ligase activity"/>
    <property type="evidence" value="ECO:0007669"/>
    <property type="project" value="UniProtKB-EC"/>
</dbReference>
<dbReference type="EMBL" id="VSSQ01000058">
    <property type="protein sequence ID" value="MPL71358.1"/>
    <property type="molecule type" value="Genomic_DNA"/>
</dbReference>
<dbReference type="HAMAP" id="MF_01674">
    <property type="entry name" value="Sep_tRNA_synth"/>
    <property type="match status" value="1"/>
</dbReference>
<keyword evidence="4" id="KW-0648">Protein biosynthesis</keyword>
<evidence type="ECO:0000256" key="4">
    <source>
        <dbReference type="ARBA" id="ARBA00022917"/>
    </source>
</evidence>
<dbReference type="InterPro" id="IPR045864">
    <property type="entry name" value="aa-tRNA-synth_II/BPL/LPL"/>
</dbReference>
<reference evidence="7" key="1">
    <citation type="submission" date="2019-08" db="EMBL/GenBank/DDBJ databases">
        <authorList>
            <person name="Kucharzyk K."/>
            <person name="Murdoch R.W."/>
            <person name="Higgins S."/>
            <person name="Loffler F."/>
        </authorList>
    </citation>
    <scope>NUCLEOTIDE SEQUENCE</scope>
</reference>
<evidence type="ECO:0000256" key="3">
    <source>
        <dbReference type="ARBA" id="ARBA00022840"/>
    </source>
</evidence>
<dbReference type="PROSITE" id="PS50862">
    <property type="entry name" value="AA_TRNA_LIGASE_II"/>
    <property type="match status" value="1"/>
</dbReference>
<dbReference type="Pfam" id="PF01409">
    <property type="entry name" value="tRNA-synt_2d"/>
    <property type="match status" value="1"/>
</dbReference>
<organism evidence="7">
    <name type="scientific">bioreactor metagenome</name>
    <dbReference type="NCBI Taxonomy" id="1076179"/>
    <lineage>
        <taxon>unclassified sequences</taxon>
        <taxon>metagenomes</taxon>
        <taxon>ecological metagenomes</taxon>
    </lineage>
</organism>
<dbReference type="NCBIfam" id="TIGR00470">
    <property type="entry name" value="sepS"/>
    <property type="match status" value="1"/>
</dbReference>
<dbReference type="GO" id="GO:0000049">
    <property type="term" value="F:tRNA binding"/>
    <property type="evidence" value="ECO:0007669"/>
    <property type="project" value="InterPro"/>
</dbReference>
<evidence type="ECO:0000256" key="2">
    <source>
        <dbReference type="ARBA" id="ARBA00022741"/>
    </source>
</evidence>
<comment type="caution">
    <text evidence="7">The sequence shown here is derived from an EMBL/GenBank/DDBJ whole genome shotgun (WGS) entry which is preliminary data.</text>
</comment>
<keyword evidence="2" id="KW-0547">Nucleotide-binding</keyword>
<protein>
    <submittedName>
        <fullName evidence="7">Phenylalanine--tRNA ligase alpha subunit</fullName>
        <ecNumber evidence="7">6.1.1.20</ecNumber>
    </submittedName>
</protein>
<keyword evidence="3" id="KW-0067">ATP-binding</keyword>
<dbReference type="GO" id="GO:0006412">
    <property type="term" value="P:translation"/>
    <property type="evidence" value="ECO:0007669"/>
    <property type="project" value="UniProtKB-KW"/>
</dbReference>
<name>A0A644TWJ3_9ZZZZ</name>
<evidence type="ECO:0000256" key="1">
    <source>
        <dbReference type="ARBA" id="ARBA00022598"/>
    </source>
</evidence>
<feature type="domain" description="Aminoacyl-transfer RNA synthetases class-II family profile" evidence="6">
    <location>
        <begin position="193"/>
        <end position="341"/>
    </location>
</feature>
<dbReference type="Gene3D" id="3.30.930.10">
    <property type="entry name" value="Bira Bifunctional Protein, Domain 2"/>
    <property type="match status" value="1"/>
</dbReference>
<sequence length="554" mass="63667">MDRKKIIKLAKKDFERAWVESGNLIKKTHPDKEYPRLKYEIGKPHILYDTISMLREAYLRLGFSETVNPLFIDKNDVYKQFGPEAPAVLDRCFYLAGLPRPDIGIETEKINYIKNLGKDIDDNKIAKLQEVFRGYKKGHLDGDDLVLKVSESLELDNEEGLSILEKVFPEIKELVPIASNNTLRSHMTSGWFISLEKMVKNYKMPLKMFSIDRCFRREQKEDSSHLMTYHSASCVIVDDNVTLDTGKAISEALLKYFGFSKFKFVPDEKKSKYYIPETQTEVYGYHPKLDDWVEIATFGLYSPIALSNYGIEQEVMNLGLGVERIAMVLNQINDVRTLVYPQLYKKLELSDRDIATMLNYNYYPVTDEGKSVMNNILDTWNNEKDCVSPCEFTIFEGEFLNKEIVIKAFEEESNTKLLGPASTNQIYIYDGNILGIPKNIEESVKKVELNPQKYSEEDIISEIPKDTKIVYDAIKKGIPTNIRYIDSLSAKIAYKIEEAVLSGSEELIIRNTIARALSDVNLKLDDIAMNYINNENKIIDIRGPIFSTIKLEIK</sequence>
<keyword evidence="5" id="KW-0030">Aminoacyl-tRNA synthetase</keyword>
<dbReference type="InterPro" id="IPR005246">
    <property type="entry name" value="O-Pseryl-tRNA(Cys)_ligase"/>
</dbReference>
<evidence type="ECO:0000256" key="5">
    <source>
        <dbReference type="ARBA" id="ARBA00023146"/>
    </source>
</evidence>
<evidence type="ECO:0000259" key="6">
    <source>
        <dbReference type="PROSITE" id="PS50862"/>
    </source>
</evidence>
<dbReference type="InterPro" id="IPR006195">
    <property type="entry name" value="aa-tRNA-synth_II"/>
</dbReference>
<dbReference type="AlphaFoldDB" id="A0A644TWJ3"/>
<accession>A0A644TWJ3</accession>
<dbReference type="InterPro" id="IPR002319">
    <property type="entry name" value="Phenylalanyl-tRNA_Synthase"/>
</dbReference>
<keyword evidence="1 7" id="KW-0436">Ligase</keyword>
<dbReference type="GO" id="GO:0005524">
    <property type="term" value="F:ATP binding"/>
    <property type="evidence" value="ECO:0007669"/>
    <property type="project" value="UniProtKB-KW"/>
</dbReference>
<gene>
    <name evidence="7" type="primary">pheS_5</name>
    <name evidence="7" type="ORF">SDC9_17133</name>
</gene>
<dbReference type="Gene3D" id="6.20.250.20">
    <property type="match status" value="1"/>
</dbReference>
<evidence type="ECO:0000313" key="7">
    <source>
        <dbReference type="EMBL" id="MPL71358.1"/>
    </source>
</evidence>
<proteinExistence type="inferred from homology"/>
<dbReference type="SUPFAM" id="SSF55681">
    <property type="entry name" value="Class II aaRS and biotin synthetases"/>
    <property type="match status" value="1"/>
</dbReference>
<dbReference type="GO" id="GO:0043039">
    <property type="term" value="P:tRNA aminoacylation"/>
    <property type="evidence" value="ECO:0007669"/>
    <property type="project" value="InterPro"/>
</dbReference>